<feature type="chain" id="PRO_5010980940" description="Protein Wnt" evidence="11">
    <location>
        <begin position="20"/>
        <end position="472"/>
    </location>
</feature>
<evidence type="ECO:0000256" key="7">
    <source>
        <dbReference type="ARBA" id="ARBA00023157"/>
    </source>
</evidence>
<feature type="compositionally biased region" description="Basic residues" evidence="10">
    <location>
        <begin position="356"/>
        <end position="370"/>
    </location>
</feature>
<evidence type="ECO:0000256" key="1">
    <source>
        <dbReference type="ARBA" id="ARBA00004498"/>
    </source>
</evidence>
<sequence length="472" mass="53414">MLLLLRLLLLLLLLLRAVAKRRDPHWNRTWDCTNPNLEGLLDYQKKICIKNLDLMSGVVHASLQTAQTCQELFIDSRWNCSNILQAPRYMPDLTGGSREQAVVYALASASLVQSIAKTCSSGYSTKCSCGRHPFDEPPATDFKWGGCGDDVRFSVDFSHKFTDKFWQKKLKEKKLKKLAMINLHNNRVGRQIMSTSLGTSCKCHGVSGSCSVKTCWKSLPDLKTIGALLVHQYAIAVEVDLRRPRVKNDDVTVGGKRGGRSGDKQQQQMSNSFWLDHEEKWIDFDYGGEEALIMAMNNNNNNNNNNNQNGINNINANNNNNNHMNNDYNEYDYGVDVRVMKAKSAPPSPPSLSNKKNNKNNKNKNNKNKKDVKKVLVPILPFRKNFSENDLLFITKSPDYCLPEPSLGSIGTKGRECSRTEDGSGGCKSMCCGRGFTSEEVEIQYRCDCKYYWCCYVKCKTCYKVVEINRCR</sequence>
<keyword evidence="7" id="KW-1015">Disulfide bond</keyword>
<dbReference type="Pfam" id="PF00110">
    <property type="entry name" value="wnt"/>
    <property type="match status" value="1"/>
</dbReference>
<keyword evidence="6 9" id="KW-0879">Wnt signaling pathway</keyword>
<dbReference type="AlphaFoldDB" id="T1FT28"/>
<evidence type="ECO:0000313" key="12">
    <source>
        <dbReference type="EMBL" id="ESO05021.1"/>
    </source>
</evidence>
<feature type="region of interest" description="Disordered" evidence="10">
    <location>
        <begin position="342"/>
        <end position="370"/>
    </location>
</feature>
<dbReference type="InParanoid" id="T1FT28"/>
<keyword evidence="4" id="KW-0964">Secreted</keyword>
<dbReference type="PROSITE" id="PS00246">
    <property type="entry name" value="WNT1"/>
    <property type="match status" value="1"/>
</dbReference>
<dbReference type="InterPro" id="IPR043158">
    <property type="entry name" value="Wnt_C"/>
</dbReference>
<dbReference type="CDD" id="cd19343">
    <property type="entry name" value="Wnt_Wnt11"/>
    <property type="match status" value="1"/>
</dbReference>
<dbReference type="CTD" id="20211975"/>
<dbReference type="PANTHER" id="PTHR12027:SF102">
    <property type="entry name" value="PROTEIN WNT"/>
    <property type="match status" value="1"/>
</dbReference>
<dbReference type="InterPro" id="IPR005817">
    <property type="entry name" value="Wnt"/>
</dbReference>
<evidence type="ECO:0000313" key="13">
    <source>
        <dbReference type="EnsemblMetazoa" id="HelroP191555"/>
    </source>
</evidence>
<dbReference type="GO" id="GO:0005109">
    <property type="term" value="F:frizzled binding"/>
    <property type="evidence" value="ECO:0000318"/>
    <property type="project" value="GO_Central"/>
</dbReference>
<feature type="region of interest" description="Disordered" evidence="10">
    <location>
        <begin position="250"/>
        <end position="269"/>
    </location>
</feature>
<feature type="region of interest" description="Disordered" evidence="10">
    <location>
        <begin position="303"/>
        <end position="322"/>
    </location>
</feature>
<dbReference type="GO" id="GO:0005615">
    <property type="term" value="C:extracellular space"/>
    <property type="evidence" value="ECO:0000318"/>
    <property type="project" value="GO_Central"/>
</dbReference>
<name>T1FT28_HELRO</name>
<evidence type="ECO:0000256" key="2">
    <source>
        <dbReference type="ARBA" id="ARBA00005683"/>
    </source>
</evidence>
<reference evidence="12 14" key="2">
    <citation type="journal article" date="2013" name="Nature">
        <title>Insights into bilaterian evolution from three spiralian genomes.</title>
        <authorList>
            <person name="Simakov O."/>
            <person name="Marletaz F."/>
            <person name="Cho S.J."/>
            <person name="Edsinger-Gonzales E."/>
            <person name="Havlak P."/>
            <person name="Hellsten U."/>
            <person name="Kuo D.H."/>
            <person name="Larsson T."/>
            <person name="Lv J."/>
            <person name="Arendt D."/>
            <person name="Savage R."/>
            <person name="Osoegawa K."/>
            <person name="de Jong P."/>
            <person name="Grimwood J."/>
            <person name="Chapman J.A."/>
            <person name="Shapiro H."/>
            <person name="Aerts A."/>
            <person name="Otillar R.P."/>
            <person name="Terry A.Y."/>
            <person name="Boore J.L."/>
            <person name="Grigoriev I.V."/>
            <person name="Lindberg D.R."/>
            <person name="Seaver E.C."/>
            <person name="Weisblat D.A."/>
            <person name="Putnam N.H."/>
            <person name="Rokhsar D.S."/>
        </authorList>
    </citation>
    <scope>NUCLEOTIDE SEQUENCE</scope>
</reference>
<dbReference type="STRING" id="6412.T1FT28"/>
<keyword evidence="11" id="KW-0732">Signal</keyword>
<dbReference type="GO" id="GO:0030182">
    <property type="term" value="P:neuron differentiation"/>
    <property type="evidence" value="ECO:0000318"/>
    <property type="project" value="GO_Central"/>
</dbReference>
<comment type="function">
    <text evidence="9">Ligand for members of the frizzled family of seven transmembrane receptors.</text>
</comment>
<protein>
    <recommendedName>
        <fullName evidence="9">Protein Wnt</fullName>
    </recommendedName>
</protein>
<evidence type="ECO:0000256" key="3">
    <source>
        <dbReference type="ARBA" id="ARBA00022473"/>
    </source>
</evidence>
<keyword evidence="5" id="KW-0272">Extracellular matrix</keyword>
<reference evidence="14" key="1">
    <citation type="submission" date="2012-12" db="EMBL/GenBank/DDBJ databases">
        <authorList>
            <person name="Hellsten U."/>
            <person name="Grimwood J."/>
            <person name="Chapman J.A."/>
            <person name="Shapiro H."/>
            <person name="Aerts A."/>
            <person name="Otillar R.P."/>
            <person name="Terry A.Y."/>
            <person name="Boore J.L."/>
            <person name="Simakov O."/>
            <person name="Marletaz F."/>
            <person name="Cho S.-J."/>
            <person name="Edsinger-Gonzales E."/>
            <person name="Havlak P."/>
            <person name="Kuo D.-H."/>
            <person name="Larsson T."/>
            <person name="Lv J."/>
            <person name="Arendt D."/>
            <person name="Savage R."/>
            <person name="Osoegawa K."/>
            <person name="de Jong P."/>
            <person name="Lindberg D.R."/>
            <person name="Seaver E.C."/>
            <person name="Weisblat D.A."/>
            <person name="Putnam N.H."/>
            <person name="Grigoriev I.V."/>
            <person name="Rokhsar D.S."/>
        </authorList>
    </citation>
    <scope>NUCLEOTIDE SEQUENCE</scope>
</reference>
<dbReference type="RefSeq" id="XP_009016954.1">
    <property type="nucleotide sequence ID" value="XM_009018706.1"/>
</dbReference>
<reference evidence="13" key="3">
    <citation type="submission" date="2015-06" db="UniProtKB">
        <authorList>
            <consortium name="EnsemblMetazoa"/>
        </authorList>
    </citation>
    <scope>IDENTIFICATION</scope>
</reference>
<dbReference type="EMBL" id="AMQM01004021">
    <property type="status" value="NOT_ANNOTATED_CDS"/>
    <property type="molecule type" value="Genomic_DNA"/>
</dbReference>
<dbReference type="Proteomes" id="UP000015101">
    <property type="component" value="Unassembled WGS sequence"/>
</dbReference>
<keyword evidence="3 9" id="KW-0217">Developmental protein</keyword>
<evidence type="ECO:0000256" key="4">
    <source>
        <dbReference type="ARBA" id="ARBA00022525"/>
    </source>
</evidence>
<dbReference type="EnsemblMetazoa" id="HelroT191555">
    <property type="protein sequence ID" value="HelroP191555"/>
    <property type="gene ID" value="HelroG191555"/>
</dbReference>
<dbReference type="Gene3D" id="3.30.2460.20">
    <property type="match status" value="1"/>
</dbReference>
<keyword evidence="14" id="KW-1185">Reference proteome</keyword>
<dbReference type="InterPro" id="IPR018161">
    <property type="entry name" value="Wnt_CS"/>
</dbReference>
<comment type="subcellular location">
    <subcellularLocation>
        <location evidence="1 9">Secreted</location>
        <location evidence="1 9">Extracellular space</location>
        <location evidence="1 9">Extracellular matrix</location>
    </subcellularLocation>
</comment>
<proteinExistence type="inferred from homology"/>
<dbReference type="HOGENOM" id="CLU_033039_1_0_1"/>
<evidence type="ECO:0000256" key="6">
    <source>
        <dbReference type="ARBA" id="ARBA00022687"/>
    </source>
</evidence>
<organism evidence="13 14">
    <name type="scientific">Helobdella robusta</name>
    <name type="common">Californian leech</name>
    <dbReference type="NCBI Taxonomy" id="6412"/>
    <lineage>
        <taxon>Eukaryota</taxon>
        <taxon>Metazoa</taxon>
        <taxon>Spiralia</taxon>
        <taxon>Lophotrochozoa</taxon>
        <taxon>Annelida</taxon>
        <taxon>Clitellata</taxon>
        <taxon>Hirudinea</taxon>
        <taxon>Rhynchobdellida</taxon>
        <taxon>Glossiphoniidae</taxon>
        <taxon>Helobdella</taxon>
    </lineage>
</organism>
<dbReference type="OrthoDB" id="5945655at2759"/>
<dbReference type="GO" id="GO:0060070">
    <property type="term" value="P:canonical Wnt signaling pathway"/>
    <property type="evidence" value="ECO:0000318"/>
    <property type="project" value="GO_Central"/>
</dbReference>
<dbReference type="FunFam" id="3.30.2460.20:FF:000001">
    <property type="entry name" value="Wnt homolog"/>
    <property type="match status" value="1"/>
</dbReference>
<dbReference type="KEGG" id="hro:HELRODRAFT_191555"/>
<gene>
    <name evidence="13" type="primary">20211975</name>
    <name evidence="12" type="ORF">HELRODRAFT_191555</name>
</gene>
<dbReference type="GO" id="GO:0045165">
    <property type="term" value="P:cell fate commitment"/>
    <property type="evidence" value="ECO:0000318"/>
    <property type="project" value="GO_Central"/>
</dbReference>
<dbReference type="SMART" id="SM00097">
    <property type="entry name" value="WNT1"/>
    <property type="match status" value="1"/>
</dbReference>
<evidence type="ECO:0000256" key="11">
    <source>
        <dbReference type="SAM" id="SignalP"/>
    </source>
</evidence>
<evidence type="ECO:0000313" key="14">
    <source>
        <dbReference type="Proteomes" id="UP000015101"/>
    </source>
</evidence>
<evidence type="ECO:0000256" key="5">
    <source>
        <dbReference type="ARBA" id="ARBA00022530"/>
    </source>
</evidence>
<dbReference type="GO" id="GO:0005125">
    <property type="term" value="F:cytokine activity"/>
    <property type="evidence" value="ECO:0000318"/>
    <property type="project" value="GO_Central"/>
</dbReference>
<evidence type="ECO:0000256" key="9">
    <source>
        <dbReference type="RuleBase" id="RU003500"/>
    </source>
</evidence>
<dbReference type="PANTHER" id="PTHR12027">
    <property type="entry name" value="WNT RELATED"/>
    <property type="match status" value="1"/>
</dbReference>
<dbReference type="PRINTS" id="PR01349">
    <property type="entry name" value="WNTPROTEIN"/>
</dbReference>
<comment type="similarity">
    <text evidence="2 9">Belongs to the Wnt family.</text>
</comment>
<dbReference type="eggNOG" id="KOG3913">
    <property type="taxonomic scope" value="Eukaryota"/>
</dbReference>
<evidence type="ECO:0000256" key="10">
    <source>
        <dbReference type="SAM" id="MobiDB-lite"/>
    </source>
</evidence>
<accession>T1FT28</accession>
<evidence type="ECO:0000256" key="8">
    <source>
        <dbReference type="ARBA" id="ARBA00023288"/>
    </source>
</evidence>
<feature type="signal peptide" evidence="11">
    <location>
        <begin position="1"/>
        <end position="19"/>
    </location>
</feature>
<dbReference type="EMBL" id="KB096411">
    <property type="protein sequence ID" value="ESO05021.1"/>
    <property type="molecule type" value="Genomic_DNA"/>
</dbReference>
<keyword evidence="8" id="KW-0449">Lipoprotein</keyword>
<dbReference type="GeneID" id="20211975"/>